<name>A0A4U0XB24_9PEZI</name>
<evidence type="ECO:0000313" key="2">
    <source>
        <dbReference type="EMBL" id="TKA71715.1"/>
    </source>
</evidence>
<evidence type="ECO:0000313" key="3">
    <source>
        <dbReference type="Proteomes" id="UP000309340"/>
    </source>
</evidence>
<comment type="caution">
    <text evidence="2">The sequence shown here is derived from an EMBL/GenBank/DDBJ whole genome shotgun (WGS) entry which is preliminary data.</text>
</comment>
<keyword evidence="3" id="KW-1185">Reference proteome</keyword>
<protein>
    <submittedName>
        <fullName evidence="2">Uncharacterized protein</fullName>
    </submittedName>
</protein>
<feature type="compositionally biased region" description="Basic and acidic residues" evidence="1">
    <location>
        <begin position="46"/>
        <end position="65"/>
    </location>
</feature>
<accession>A0A4U0XB24</accession>
<evidence type="ECO:0000256" key="1">
    <source>
        <dbReference type="SAM" id="MobiDB-lite"/>
    </source>
</evidence>
<dbReference type="AlphaFoldDB" id="A0A4U0XB24"/>
<feature type="region of interest" description="Disordered" evidence="1">
    <location>
        <begin position="19"/>
        <end position="65"/>
    </location>
</feature>
<reference evidence="2 3" key="1">
    <citation type="submission" date="2017-03" db="EMBL/GenBank/DDBJ databases">
        <title>Genomes of endolithic fungi from Antarctica.</title>
        <authorList>
            <person name="Coleine C."/>
            <person name="Masonjones S."/>
            <person name="Stajich J.E."/>
        </authorList>
    </citation>
    <scope>NUCLEOTIDE SEQUENCE [LARGE SCALE GENOMIC DNA]</scope>
    <source>
        <strain evidence="2 3">CCFEE 5184</strain>
    </source>
</reference>
<gene>
    <name evidence="2" type="ORF">B0A55_10829</name>
</gene>
<organism evidence="2 3">
    <name type="scientific">Friedmanniomyces simplex</name>
    <dbReference type="NCBI Taxonomy" id="329884"/>
    <lineage>
        <taxon>Eukaryota</taxon>
        <taxon>Fungi</taxon>
        <taxon>Dikarya</taxon>
        <taxon>Ascomycota</taxon>
        <taxon>Pezizomycotina</taxon>
        <taxon>Dothideomycetes</taxon>
        <taxon>Dothideomycetidae</taxon>
        <taxon>Mycosphaerellales</taxon>
        <taxon>Teratosphaeriaceae</taxon>
        <taxon>Friedmanniomyces</taxon>
    </lineage>
</organism>
<dbReference type="Proteomes" id="UP000309340">
    <property type="component" value="Unassembled WGS sequence"/>
</dbReference>
<sequence>MPPKHSAADEAAIERKRSRYALDYSHQRAKKRENVELAKSKRASKRAAEKDAVAGHAPVERPKSKKAENDLASLFACIEALHLLHAEVQTRIIRHAITSATFLPARNPTTLLPGLVSKHAELLRPFHHSIRLNLLAEGGFWDCNTVAVDNLEEVSTMVQDAYKPLIKHLYLAHEPDLKVVYSEQAVTSVVGRLKVGLTELKELESLTIAFLYEEAGKKKWEVANGTGGDELRIMVEALTRLEVRDRVVLLQNLGNGADVGDVVISVEDDASGMVGELLELDIGDELALP</sequence>
<dbReference type="EMBL" id="NAJQ01000339">
    <property type="protein sequence ID" value="TKA71715.1"/>
    <property type="molecule type" value="Genomic_DNA"/>
</dbReference>
<proteinExistence type="predicted"/>